<keyword evidence="4" id="KW-1185">Reference proteome</keyword>
<dbReference type="InterPro" id="IPR018306">
    <property type="entry name" value="Phage_T5_Orf172_DNA-bd"/>
</dbReference>
<organism evidence="3 4">
    <name type="scientific">Apiospora saccharicola</name>
    <dbReference type="NCBI Taxonomy" id="335842"/>
    <lineage>
        <taxon>Eukaryota</taxon>
        <taxon>Fungi</taxon>
        <taxon>Dikarya</taxon>
        <taxon>Ascomycota</taxon>
        <taxon>Pezizomycotina</taxon>
        <taxon>Sordariomycetes</taxon>
        <taxon>Xylariomycetidae</taxon>
        <taxon>Amphisphaeriales</taxon>
        <taxon>Apiosporaceae</taxon>
        <taxon>Apiospora</taxon>
    </lineage>
</organism>
<dbReference type="SMART" id="SM00974">
    <property type="entry name" value="T5orf172"/>
    <property type="match status" value="1"/>
</dbReference>
<evidence type="ECO:0000313" key="4">
    <source>
        <dbReference type="Proteomes" id="UP001446871"/>
    </source>
</evidence>
<gene>
    <name evidence="3" type="ORF">PG996_015176</name>
</gene>
<protein>
    <recommendedName>
        <fullName evidence="2">Bacteriophage T5 Orf172 DNA-binding domain-containing protein</fullName>
    </recommendedName>
</protein>
<evidence type="ECO:0000313" key="3">
    <source>
        <dbReference type="EMBL" id="KAK8047112.1"/>
    </source>
</evidence>
<reference evidence="3 4" key="1">
    <citation type="submission" date="2023-01" db="EMBL/GenBank/DDBJ databases">
        <title>Analysis of 21 Apiospora genomes using comparative genomics revels a genus with tremendous synthesis potential of carbohydrate active enzymes and secondary metabolites.</title>
        <authorList>
            <person name="Sorensen T."/>
        </authorList>
    </citation>
    <scope>NUCLEOTIDE SEQUENCE [LARGE SCALE GENOMIC DNA]</scope>
    <source>
        <strain evidence="3 4">CBS 83171</strain>
    </source>
</reference>
<comment type="caution">
    <text evidence="3">The sequence shown here is derived from an EMBL/GenBank/DDBJ whole genome shotgun (WGS) entry which is preliminary data.</text>
</comment>
<dbReference type="Proteomes" id="UP001446871">
    <property type="component" value="Unassembled WGS sequence"/>
</dbReference>
<evidence type="ECO:0000256" key="1">
    <source>
        <dbReference type="SAM" id="MobiDB-lite"/>
    </source>
</evidence>
<feature type="region of interest" description="Disordered" evidence="1">
    <location>
        <begin position="1"/>
        <end position="188"/>
    </location>
</feature>
<feature type="compositionally biased region" description="Basic residues" evidence="1">
    <location>
        <begin position="169"/>
        <end position="179"/>
    </location>
</feature>
<proteinExistence type="predicted"/>
<accession>A0ABR1TKH9</accession>
<evidence type="ECO:0000259" key="2">
    <source>
        <dbReference type="SMART" id="SM00974"/>
    </source>
</evidence>
<sequence length="471" mass="53278">MENLPNTPAKSLASLPTPPKTRSSSKKTANLPAGEACPQPQSTSPSTRRNRPSRGSERRCVTAPVPDLVRSKESAARAALPESHKDRLEDSITVEVEAEEDSPSPSPSSRPALKTVSASAPELAFADPVVNRPRRRKPTRPSLSSRPSSDRTLHLSESPTSLDDNIKGAMRKPLTKKQRRQQDHGNNYLFEVKPSQFPEKTIWKIGFTTGPNDKRQKTIFNDCRHRSIRGQYDPGHVAIRLCRRAETLTHAELARHRYHFDCECSVIDHREYFDVDPQLALEVIHRWRTFCMREPYDAKGKLQPFWEDRLRDMDRQQKLRADLDMTERRKQWDRFVHAILLDAVWYDIATSMRKLQDRGIWRTTAVVELFVIAFLVLPLPNVLTVPYYAMAVWVIAMINEIKLSATLCALSWPAIDSLKKPGMSRPATIGDGANMECESRATSSAGVDDELPNDLGYVFGLPLDDDVFGCK</sequence>
<dbReference type="EMBL" id="JAQQWM010000009">
    <property type="protein sequence ID" value="KAK8047112.1"/>
    <property type="molecule type" value="Genomic_DNA"/>
</dbReference>
<dbReference type="Pfam" id="PF10544">
    <property type="entry name" value="T5orf172"/>
    <property type="match status" value="1"/>
</dbReference>
<name>A0ABR1TKH9_9PEZI</name>
<feature type="domain" description="Bacteriophage T5 Orf172 DNA-binding" evidence="2">
    <location>
        <begin position="197"/>
        <end position="287"/>
    </location>
</feature>